<dbReference type="Gene3D" id="3.30.9.10">
    <property type="entry name" value="D-Amino Acid Oxidase, subunit A, domain 2"/>
    <property type="match status" value="1"/>
</dbReference>
<accession>A0A1Y5PQU4</accession>
<dbReference type="EMBL" id="LT598653">
    <property type="protein sequence ID" value="SBV32402.1"/>
    <property type="molecule type" value="Genomic_DNA"/>
</dbReference>
<gene>
    <name evidence="4" type="ORF">SPPYR_1282</name>
</gene>
<dbReference type="InterPro" id="IPR006076">
    <property type="entry name" value="FAD-dep_OxRdtase"/>
</dbReference>
<dbReference type="AlphaFoldDB" id="A0A1Y5PQU4"/>
<dbReference type="Pfam" id="PF01266">
    <property type="entry name" value="DAO"/>
    <property type="match status" value="1"/>
</dbReference>
<keyword evidence="1 4" id="KW-0560">Oxidoreductase</keyword>
<sequence>MRTSQQGADAIVIGAGIVGTAIALALARTGMQVLLVDRGPPGLACSRGNAGIIATSEIEPLVSFRTMLRVPALLLDPLGPLRISPRALPRLLPWFGRAALSARRARRESATMVLAALCEQSLDAHMRLLPEAAHHGLIRRSGMIDAIRDEKGRSLLRARKISCEQYGIAVETLDSSELCDLEPALKAGLAGGLFHPGVAHVSDPLDIVVAYANAFGKYGGTFRQARVDGLDVTDSGVRVLIDGTEIETRHVVVAAGTGSPSLLRPFAKAIPLAAERGYHMQLTEKGPALGRPVMFMSDSFVATPLAHGVRLAGTAEFAAENDEPDWRRADKLLQGAKAYLPDLEPAGATRWMGSRSTFPDSLPAIGAIAGTSIHYAFGHQHLGLTLSAITAEMIANMICKRQASAMLPHLSLDRFARIRR</sequence>
<dbReference type="GO" id="GO:0005737">
    <property type="term" value="C:cytoplasm"/>
    <property type="evidence" value="ECO:0007669"/>
    <property type="project" value="TreeGrafter"/>
</dbReference>
<feature type="transmembrane region" description="Helical" evidence="2">
    <location>
        <begin position="7"/>
        <end position="27"/>
    </location>
</feature>
<dbReference type="Gene3D" id="3.50.50.60">
    <property type="entry name" value="FAD/NAD(P)-binding domain"/>
    <property type="match status" value="2"/>
</dbReference>
<evidence type="ECO:0000256" key="1">
    <source>
        <dbReference type="ARBA" id="ARBA00023002"/>
    </source>
</evidence>
<keyword evidence="2" id="KW-0812">Transmembrane</keyword>
<dbReference type="SUPFAM" id="SSF54373">
    <property type="entry name" value="FAD-linked reductases, C-terminal domain"/>
    <property type="match status" value="1"/>
</dbReference>
<feature type="domain" description="FAD dependent oxidoreductase" evidence="3">
    <location>
        <begin position="9"/>
        <end position="397"/>
    </location>
</feature>
<keyword evidence="2" id="KW-0472">Membrane</keyword>
<reference evidence="4" key="1">
    <citation type="submission" date="2016-03" db="EMBL/GenBank/DDBJ databases">
        <authorList>
            <person name="Ploux O."/>
        </authorList>
    </citation>
    <scope>NUCLEOTIDE SEQUENCE</scope>
    <source>
        <strain evidence="4">UC10</strain>
    </source>
</reference>
<dbReference type="SUPFAM" id="SSF51905">
    <property type="entry name" value="FAD/NAD(P)-binding domain"/>
    <property type="match status" value="1"/>
</dbReference>
<dbReference type="PANTHER" id="PTHR13847">
    <property type="entry name" value="SARCOSINE DEHYDROGENASE-RELATED"/>
    <property type="match status" value="1"/>
</dbReference>
<evidence type="ECO:0000256" key="2">
    <source>
        <dbReference type="SAM" id="Phobius"/>
    </source>
</evidence>
<name>A0A1Y5PQU4_9SPHN</name>
<protein>
    <submittedName>
        <fullName evidence="4">Putative D-amino acid dehydrogenase small subunit</fullName>
        <ecNumber evidence="4">1.4.99.6</ecNumber>
    </submittedName>
</protein>
<dbReference type="InterPro" id="IPR036188">
    <property type="entry name" value="FAD/NAD-bd_sf"/>
</dbReference>
<dbReference type="GO" id="GO:0016491">
    <property type="term" value="F:oxidoreductase activity"/>
    <property type="evidence" value="ECO:0007669"/>
    <property type="project" value="UniProtKB-KW"/>
</dbReference>
<dbReference type="EC" id="1.4.99.6" evidence="4"/>
<proteinExistence type="predicted"/>
<organism evidence="4">
    <name type="scientific">uncultured Sphingopyxis sp</name>
    <dbReference type="NCBI Taxonomy" id="310581"/>
    <lineage>
        <taxon>Bacteria</taxon>
        <taxon>Pseudomonadati</taxon>
        <taxon>Pseudomonadota</taxon>
        <taxon>Alphaproteobacteria</taxon>
        <taxon>Sphingomonadales</taxon>
        <taxon>Sphingomonadaceae</taxon>
        <taxon>Sphingopyxis</taxon>
        <taxon>environmental samples</taxon>
    </lineage>
</organism>
<evidence type="ECO:0000313" key="4">
    <source>
        <dbReference type="EMBL" id="SBV32402.1"/>
    </source>
</evidence>
<evidence type="ECO:0000259" key="3">
    <source>
        <dbReference type="Pfam" id="PF01266"/>
    </source>
</evidence>
<dbReference type="KEGG" id="sphu:SPPYR_1282"/>
<dbReference type="PANTHER" id="PTHR13847:SF289">
    <property type="entry name" value="GLYCINE OXIDASE"/>
    <property type="match status" value="1"/>
</dbReference>
<keyword evidence="2" id="KW-1133">Transmembrane helix</keyword>